<dbReference type="GO" id="GO:0008021">
    <property type="term" value="C:synaptic vesicle"/>
    <property type="evidence" value="ECO:0007669"/>
    <property type="project" value="TreeGrafter"/>
</dbReference>
<keyword evidence="1" id="KW-0813">Transport</keyword>
<dbReference type="GO" id="GO:0005794">
    <property type="term" value="C:Golgi apparatus"/>
    <property type="evidence" value="ECO:0007669"/>
    <property type="project" value="TreeGrafter"/>
</dbReference>
<dbReference type="GO" id="GO:0005769">
    <property type="term" value="C:early endosome"/>
    <property type="evidence" value="ECO:0007669"/>
    <property type="project" value="TreeGrafter"/>
</dbReference>
<evidence type="ECO:0000256" key="1">
    <source>
        <dbReference type="ARBA" id="ARBA00023065"/>
    </source>
</evidence>
<dbReference type="EMBL" id="LVZM01003330">
    <property type="protein sequence ID" value="OUC47998.1"/>
    <property type="molecule type" value="Genomic_DNA"/>
</dbReference>
<sequence>GGNGVKHEAYTKMKKGVVAGLVDISTRWMSDLKEGVCPDAFWFDREHCCWSANDTLFYGDKCNA</sequence>
<keyword evidence="1" id="KW-0406">Ion transport</keyword>
<comment type="caution">
    <text evidence="2">The sequence shown here is derived from an EMBL/GenBank/DDBJ whole genome shotgun (WGS) entry which is preliminary data.</text>
</comment>
<dbReference type="AlphaFoldDB" id="A0A1Y3EY50"/>
<protein>
    <submittedName>
        <fullName evidence="2">Uncharacterized protein</fullName>
    </submittedName>
</protein>
<name>A0A1Y3EY50_9BILA</name>
<proteinExistence type="predicted"/>
<dbReference type="Proteomes" id="UP000243006">
    <property type="component" value="Unassembled WGS sequence"/>
</dbReference>
<feature type="non-terminal residue" evidence="2">
    <location>
        <position position="64"/>
    </location>
</feature>
<reference evidence="2 3" key="1">
    <citation type="submission" date="2015-04" db="EMBL/GenBank/DDBJ databases">
        <title>Draft genome of the roundworm Trichinella nativa.</title>
        <authorList>
            <person name="Mitreva M."/>
        </authorList>
    </citation>
    <scope>NUCLEOTIDE SEQUENCE [LARGE SCALE GENOMIC DNA]</scope>
    <source>
        <strain evidence="2 3">ISS45</strain>
    </source>
</reference>
<organism evidence="2 3">
    <name type="scientific">Trichinella nativa</name>
    <dbReference type="NCBI Taxonomy" id="6335"/>
    <lineage>
        <taxon>Eukaryota</taxon>
        <taxon>Metazoa</taxon>
        <taxon>Ecdysozoa</taxon>
        <taxon>Nematoda</taxon>
        <taxon>Enoplea</taxon>
        <taxon>Dorylaimia</taxon>
        <taxon>Trichinellida</taxon>
        <taxon>Trichinellidae</taxon>
        <taxon>Trichinella</taxon>
    </lineage>
</organism>
<dbReference type="GO" id="GO:0005886">
    <property type="term" value="C:plasma membrane"/>
    <property type="evidence" value="ECO:0007669"/>
    <property type="project" value="TreeGrafter"/>
</dbReference>
<dbReference type="PANTHER" id="PTHR45711">
    <property type="entry name" value="CHLORIDE CHANNEL PROTEIN"/>
    <property type="match status" value="1"/>
</dbReference>
<gene>
    <name evidence="2" type="ORF">D917_01307</name>
</gene>
<dbReference type="PANTHER" id="PTHR45711:SF6">
    <property type="entry name" value="CHLORIDE CHANNEL PROTEIN"/>
    <property type="match status" value="1"/>
</dbReference>
<evidence type="ECO:0000313" key="2">
    <source>
        <dbReference type="EMBL" id="OUC47998.1"/>
    </source>
</evidence>
<accession>A0A1Y3EY50</accession>
<feature type="non-terminal residue" evidence="2">
    <location>
        <position position="1"/>
    </location>
</feature>
<evidence type="ECO:0000313" key="3">
    <source>
        <dbReference type="Proteomes" id="UP000243006"/>
    </source>
</evidence>
<dbReference type="GO" id="GO:0005247">
    <property type="term" value="F:voltage-gated chloride channel activity"/>
    <property type="evidence" value="ECO:0007669"/>
    <property type="project" value="TreeGrafter"/>
</dbReference>